<reference evidence="2 3" key="3">
    <citation type="submission" date="2019-11" db="EMBL/GenBank/DDBJ databases">
        <title>A de novo genome assembly of a pear dwarfing rootstock.</title>
        <authorList>
            <person name="Wang F."/>
            <person name="Wang J."/>
            <person name="Li S."/>
            <person name="Zhang Y."/>
            <person name="Fang M."/>
            <person name="Ma L."/>
            <person name="Zhao Y."/>
            <person name="Jiang S."/>
        </authorList>
    </citation>
    <scope>NUCLEOTIDE SEQUENCE [LARGE SCALE GENOMIC DNA]</scope>
    <source>
        <strain evidence="2">S2</strain>
        <tissue evidence="2">Leaf</tissue>
    </source>
</reference>
<protein>
    <recommendedName>
        <fullName evidence="1">Proteasome alpha-type subunits domain-containing protein</fullName>
    </recommendedName>
</protein>
<keyword evidence="3" id="KW-1185">Reference proteome</keyword>
<dbReference type="GO" id="GO:0006511">
    <property type="term" value="P:ubiquitin-dependent protein catabolic process"/>
    <property type="evidence" value="ECO:0007669"/>
    <property type="project" value="InterPro"/>
</dbReference>
<dbReference type="InterPro" id="IPR000426">
    <property type="entry name" value="Proteasome_asu_N"/>
</dbReference>
<dbReference type="Pfam" id="PF00227">
    <property type="entry name" value="Proteasome"/>
    <property type="match status" value="1"/>
</dbReference>
<feature type="domain" description="Proteasome alpha-type subunits" evidence="1">
    <location>
        <begin position="4"/>
        <end position="19"/>
    </location>
</feature>
<reference evidence="2 3" key="1">
    <citation type="submission" date="2019-09" db="EMBL/GenBank/DDBJ databases">
        <authorList>
            <person name="Ou C."/>
        </authorList>
    </citation>
    <scope>NUCLEOTIDE SEQUENCE [LARGE SCALE GENOMIC DNA]</scope>
    <source>
        <strain evidence="2">S2</strain>
        <tissue evidence="2">Leaf</tissue>
    </source>
</reference>
<dbReference type="Gene3D" id="3.60.20.10">
    <property type="entry name" value="Glutamine Phosphoribosylpyrophosphate, subunit 1, domain 1"/>
    <property type="match status" value="1"/>
</dbReference>
<accession>A0A5N5G6G0</accession>
<evidence type="ECO:0000313" key="2">
    <source>
        <dbReference type="EMBL" id="KAB2610828.1"/>
    </source>
</evidence>
<dbReference type="EMBL" id="SMOL01000487">
    <property type="protein sequence ID" value="KAB2610828.1"/>
    <property type="molecule type" value="Genomic_DNA"/>
</dbReference>
<evidence type="ECO:0000259" key="1">
    <source>
        <dbReference type="Pfam" id="PF10584"/>
    </source>
</evidence>
<reference evidence="3" key="2">
    <citation type="submission" date="2019-10" db="EMBL/GenBank/DDBJ databases">
        <title>A de novo genome assembly of a pear dwarfing rootstock.</title>
        <authorList>
            <person name="Wang F."/>
            <person name="Wang J."/>
            <person name="Li S."/>
            <person name="Zhang Y."/>
            <person name="Fang M."/>
            <person name="Ma L."/>
            <person name="Zhao Y."/>
            <person name="Jiang S."/>
        </authorList>
    </citation>
    <scope>NUCLEOTIDE SEQUENCE [LARGE SCALE GENOMIC DNA]</scope>
</reference>
<comment type="caution">
    <text evidence="2">The sequence shown here is derived from an EMBL/GenBank/DDBJ whole genome shotgun (WGS) entry which is preliminary data.</text>
</comment>
<dbReference type="InterPro" id="IPR001353">
    <property type="entry name" value="Proteasome_sua/b"/>
</dbReference>
<dbReference type="AlphaFoldDB" id="A0A5N5G6G0"/>
<dbReference type="OrthoDB" id="431557at2759"/>
<name>A0A5N5G6G0_9ROSA</name>
<dbReference type="Proteomes" id="UP000327157">
    <property type="component" value="Chromosome 17"/>
</dbReference>
<dbReference type="SUPFAM" id="SSF56235">
    <property type="entry name" value="N-terminal nucleophile aminohydrolases (Ntn hydrolases)"/>
    <property type="match status" value="1"/>
</dbReference>
<organism evidence="2 3">
    <name type="scientific">Pyrus ussuriensis x Pyrus communis</name>
    <dbReference type="NCBI Taxonomy" id="2448454"/>
    <lineage>
        <taxon>Eukaryota</taxon>
        <taxon>Viridiplantae</taxon>
        <taxon>Streptophyta</taxon>
        <taxon>Embryophyta</taxon>
        <taxon>Tracheophyta</taxon>
        <taxon>Spermatophyta</taxon>
        <taxon>Magnoliopsida</taxon>
        <taxon>eudicotyledons</taxon>
        <taxon>Gunneridae</taxon>
        <taxon>Pentapetalae</taxon>
        <taxon>rosids</taxon>
        <taxon>fabids</taxon>
        <taxon>Rosales</taxon>
        <taxon>Rosaceae</taxon>
        <taxon>Amygdaloideae</taxon>
        <taxon>Maleae</taxon>
        <taxon>Pyrus</taxon>
    </lineage>
</organism>
<sequence length="98" mass="10983">MSRYDSRTTIFSPEGRLYQNSTRCLHIGNPCLWSSLFNLFVKPSRGAHSLVVSGPLNYGFQLYMSDPNGNYAGWKAVVIGANNQAAQSMLKQHITRMI</sequence>
<proteinExistence type="predicted"/>
<dbReference type="Pfam" id="PF10584">
    <property type="entry name" value="Proteasome_A_N"/>
    <property type="match status" value="1"/>
</dbReference>
<dbReference type="InterPro" id="IPR029055">
    <property type="entry name" value="Ntn_hydrolases_N"/>
</dbReference>
<dbReference type="GO" id="GO:0019773">
    <property type="term" value="C:proteasome core complex, alpha-subunit complex"/>
    <property type="evidence" value="ECO:0007669"/>
    <property type="project" value="InterPro"/>
</dbReference>
<gene>
    <name evidence="2" type="ORF">D8674_018860</name>
</gene>
<evidence type="ECO:0000313" key="3">
    <source>
        <dbReference type="Proteomes" id="UP000327157"/>
    </source>
</evidence>